<feature type="region of interest" description="Disordered" evidence="5">
    <location>
        <begin position="257"/>
        <end position="305"/>
    </location>
</feature>
<evidence type="ECO:0000313" key="9">
    <source>
        <dbReference type="Proteomes" id="UP000799438"/>
    </source>
</evidence>
<feature type="transmembrane region" description="Helical" evidence="6">
    <location>
        <begin position="167"/>
        <end position="190"/>
    </location>
</feature>
<accession>A0A6A6B9F4</accession>
<evidence type="ECO:0000256" key="2">
    <source>
        <dbReference type="ARBA" id="ARBA00022692"/>
    </source>
</evidence>
<organism evidence="8 9">
    <name type="scientific">Aplosporella prunicola CBS 121167</name>
    <dbReference type="NCBI Taxonomy" id="1176127"/>
    <lineage>
        <taxon>Eukaryota</taxon>
        <taxon>Fungi</taxon>
        <taxon>Dikarya</taxon>
        <taxon>Ascomycota</taxon>
        <taxon>Pezizomycotina</taxon>
        <taxon>Dothideomycetes</taxon>
        <taxon>Dothideomycetes incertae sedis</taxon>
        <taxon>Botryosphaeriales</taxon>
        <taxon>Aplosporellaceae</taxon>
        <taxon>Aplosporella</taxon>
    </lineage>
</organism>
<dbReference type="PANTHER" id="PTHR23502:SF4">
    <property type="entry name" value="MAJOR FACILITATOR SUPERFAMILY (MFS) PROFILE DOMAIN-CONTAINING PROTEIN-RELATED"/>
    <property type="match status" value="1"/>
</dbReference>
<dbReference type="RefSeq" id="XP_033394824.1">
    <property type="nucleotide sequence ID" value="XM_033537278.1"/>
</dbReference>
<protein>
    <recommendedName>
        <fullName evidence="7">Major facilitator superfamily (MFS) profile domain-containing protein</fullName>
    </recommendedName>
</protein>
<dbReference type="GeneID" id="54294774"/>
<feature type="transmembrane region" description="Helical" evidence="6">
    <location>
        <begin position="491"/>
        <end position="511"/>
    </location>
</feature>
<dbReference type="Gene3D" id="1.20.1250.20">
    <property type="entry name" value="MFS general substrate transporter like domains"/>
    <property type="match status" value="1"/>
</dbReference>
<dbReference type="PANTHER" id="PTHR23502">
    <property type="entry name" value="MAJOR FACILITATOR SUPERFAMILY"/>
    <property type="match status" value="1"/>
</dbReference>
<feature type="compositionally biased region" description="Basic and acidic residues" evidence="5">
    <location>
        <begin position="280"/>
        <end position="298"/>
    </location>
</feature>
<keyword evidence="3 6" id="KW-1133">Transmembrane helix</keyword>
<feature type="transmembrane region" description="Helical" evidence="6">
    <location>
        <begin position="458"/>
        <end position="479"/>
    </location>
</feature>
<dbReference type="OrthoDB" id="2585655at2759"/>
<feature type="transmembrane region" description="Helical" evidence="6">
    <location>
        <begin position="71"/>
        <end position="91"/>
    </location>
</feature>
<dbReference type="InterPro" id="IPR036259">
    <property type="entry name" value="MFS_trans_sf"/>
</dbReference>
<evidence type="ECO:0000259" key="7">
    <source>
        <dbReference type="PROSITE" id="PS50850"/>
    </source>
</evidence>
<keyword evidence="2 6" id="KW-0812">Transmembrane</keyword>
<feature type="transmembrane region" description="Helical" evidence="6">
    <location>
        <begin position="197"/>
        <end position="219"/>
    </location>
</feature>
<dbReference type="GO" id="GO:0022857">
    <property type="term" value="F:transmembrane transporter activity"/>
    <property type="evidence" value="ECO:0007669"/>
    <property type="project" value="InterPro"/>
</dbReference>
<evidence type="ECO:0000256" key="6">
    <source>
        <dbReference type="SAM" id="Phobius"/>
    </source>
</evidence>
<evidence type="ECO:0000256" key="4">
    <source>
        <dbReference type="ARBA" id="ARBA00023136"/>
    </source>
</evidence>
<feature type="transmembrane region" description="Helical" evidence="6">
    <location>
        <begin position="426"/>
        <end position="446"/>
    </location>
</feature>
<proteinExistence type="predicted"/>
<dbReference type="AlphaFoldDB" id="A0A6A6B9F4"/>
<feature type="transmembrane region" description="Helical" evidence="6">
    <location>
        <begin position="383"/>
        <end position="405"/>
    </location>
</feature>
<evidence type="ECO:0000256" key="5">
    <source>
        <dbReference type="SAM" id="MobiDB-lite"/>
    </source>
</evidence>
<feature type="transmembrane region" description="Helical" evidence="6">
    <location>
        <begin position="225"/>
        <end position="246"/>
    </location>
</feature>
<dbReference type="SUPFAM" id="SSF103473">
    <property type="entry name" value="MFS general substrate transporter"/>
    <property type="match status" value="1"/>
</dbReference>
<comment type="subcellular location">
    <subcellularLocation>
        <location evidence="1">Membrane</location>
        <topology evidence="1">Multi-pass membrane protein</topology>
    </subcellularLocation>
</comment>
<feature type="transmembrane region" description="Helical" evidence="6">
    <location>
        <begin position="111"/>
        <end position="130"/>
    </location>
</feature>
<sequence length="561" mass="60944">MPFGILDCKRLEVVPGTACMSDQADLPPELHDVPTSRLKHGTGKYAHVLLVPQPSDSANDPLNWPLWKKDLVLLIVGFSAAVAGAYGPMLGPGFVPIAADMGISVDTLSHSTAWMVLTLGACVFLTNPLAKMYGKRPVYLVAICLLFAVNVWGALADSYGSFLGSRILGGVGMAPYEVLVQSTIADIYFVHQRATRIAVWTLFLLCGITGASFISGYLIEDLGYHWTFGVCAIMFGASLIAIFFFVPETSYVRAPPPTLARNPSTASSAGGSDEEAAAATEKRRTAEHVERIEHDEKPPTALPLPPEPKTPYWRTLRPFTGQRYSSAPLWKIMARPFVMIVFYPSILWAFLIYGTTLTWIVVFSVVNGVLFTAPPYNFSVSQAGLTGLSPFILTIAAEIVAGPLNDRLCLFLARRNHGIYEPEFRLALMTLVVPLGAAGFFGFGAAVHFETHWTGPVIAYGLANMALGFAGVCVFGYVVDSHPRLAEEAFVAINARNFLTAGVTFFINAWLAREGALRVFVVLGALFLAVCALTLPLWVFGKKLRSWIARSAFLQAFMSDA</sequence>
<evidence type="ECO:0000256" key="1">
    <source>
        <dbReference type="ARBA" id="ARBA00004141"/>
    </source>
</evidence>
<dbReference type="InterPro" id="IPR011701">
    <property type="entry name" value="MFS"/>
</dbReference>
<evidence type="ECO:0000313" key="8">
    <source>
        <dbReference type="EMBL" id="KAF2139111.1"/>
    </source>
</evidence>
<dbReference type="InterPro" id="IPR020846">
    <property type="entry name" value="MFS_dom"/>
</dbReference>
<feature type="transmembrane region" description="Helical" evidence="6">
    <location>
        <begin position="517"/>
        <end position="540"/>
    </location>
</feature>
<keyword evidence="9" id="KW-1185">Reference proteome</keyword>
<gene>
    <name evidence="8" type="ORF">K452DRAFT_233060</name>
</gene>
<reference evidence="8" key="1">
    <citation type="journal article" date="2020" name="Stud. Mycol.">
        <title>101 Dothideomycetes genomes: a test case for predicting lifestyles and emergence of pathogens.</title>
        <authorList>
            <person name="Haridas S."/>
            <person name="Albert R."/>
            <person name="Binder M."/>
            <person name="Bloem J."/>
            <person name="Labutti K."/>
            <person name="Salamov A."/>
            <person name="Andreopoulos B."/>
            <person name="Baker S."/>
            <person name="Barry K."/>
            <person name="Bills G."/>
            <person name="Bluhm B."/>
            <person name="Cannon C."/>
            <person name="Castanera R."/>
            <person name="Culley D."/>
            <person name="Daum C."/>
            <person name="Ezra D."/>
            <person name="Gonzalez J."/>
            <person name="Henrissat B."/>
            <person name="Kuo A."/>
            <person name="Liang C."/>
            <person name="Lipzen A."/>
            <person name="Lutzoni F."/>
            <person name="Magnuson J."/>
            <person name="Mondo S."/>
            <person name="Nolan M."/>
            <person name="Ohm R."/>
            <person name="Pangilinan J."/>
            <person name="Park H.-J."/>
            <person name="Ramirez L."/>
            <person name="Alfaro M."/>
            <person name="Sun H."/>
            <person name="Tritt A."/>
            <person name="Yoshinaga Y."/>
            <person name="Zwiers L.-H."/>
            <person name="Turgeon B."/>
            <person name="Goodwin S."/>
            <person name="Spatafora J."/>
            <person name="Crous P."/>
            <person name="Grigoriev I."/>
        </authorList>
    </citation>
    <scope>NUCLEOTIDE SEQUENCE</scope>
    <source>
        <strain evidence="8">CBS 121167</strain>
    </source>
</reference>
<name>A0A6A6B9F4_9PEZI</name>
<feature type="transmembrane region" description="Helical" evidence="6">
    <location>
        <begin position="137"/>
        <end position="155"/>
    </location>
</feature>
<feature type="domain" description="Major facilitator superfamily (MFS) profile" evidence="7">
    <location>
        <begin position="72"/>
        <end position="542"/>
    </location>
</feature>
<dbReference type="GO" id="GO:0005886">
    <property type="term" value="C:plasma membrane"/>
    <property type="evidence" value="ECO:0007669"/>
    <property type="project" value="TreeGrafter"/>
</dbReference>
<dbReference type="Proteomes" id="UP000799438">
    <property type="component" value="Unassembled WGS sequence"/>
</dbReference>
<dbReference type="PROSITE" id="PS50850">
    <property type="entry name" value="MFS"/>
    <property type="match status" value="1"/>
</dbReference>
<evidence type="ECO:0000256" key="3">
    <source>
        <dbReference type="ARBA" id="ARBA00022989"/>
    </source>
</evidence>
<feature type="transmembrane region" description="Helical" evidence="6">
    <location>
        <begin position="340"/>
        <end position="363"/>
    </location>
</feature>
<dbReference type="EMBL" id="ML995494">
    <property type="protein sequence ID" value="KAF2139111.1"/>
    <property type="molecule type" value="Genomic_DNA"/>
</dbReference>
<dbReference type="Pfam" id="PF07690">
    <property type="entry name" value="MFS_1"/>
    <property type="match status" value="1"/>
</dbReference>
<keyword evidence="4 6" id="KW-0472">Membrane</keyword>